<evidence type="ECO:0000313" key="3">
    <source>
        <dbReference type="Proteomes" id="UP000007129"/>
    </source>
</evidence>
<evidence type="ECO:0000313" key="2">
    <source>
        <dbReference type="EMBL" id="EKG19989.1"/>
    </source>
</evidence>
<accession>K2SC75</accession>
<dbReference type="HOGENOM" id="CLU_1695816_0_0_1"/>
<evidence type="ECO:0000256" key="1">
    <source>
        <dbReference type="SAM" id="MobiDB-lite"/>
    </source>
</evidence>
<dbReference type="InParanoid" id="K2SC75"/>
<proteinExistence type="predicted"/>
<reference evidence="2 3" key="1">
    <citation type="journal article" date="2012" name="BMC Genomics">
        <title>Tools to kill: Genome of one of the most destructive plant pathogenic fungi Macrophomina phaseolina.</title>
        <authorList>
            <person name="Islam M.S."/>
            <person name="Haque M.S."/>
            <person name="Islam M.M."/>
            <person name="Emdad E.M."/>
            <person name="Halim A."/>
            <person name="Hossen Q.M.M."/>
            <person name="Hossain M.Z."/>
            <person name="Ahmed B."/>
            <person name="Rahim S."/>
            <person name="Rahman M.S."/>
            <person name="Alam M.M."/>
            <person name="Hou S."/>
            <person name="Wan X."/>
            <person name="Saito J.A."/>
            <person name="Alam M."/>
        </authorList>
    </citation>
    <scope>NUCLEOTIDE SEQUENCE [LARGE SCALE GENOMIC DNA]</scope>
    <source>
        <strain evidence="2 3">MS6</strain>
    </source>
</reference>
<dbReference type="VEuPathDB" id="FungiDB:MPH_02719"/>
<dbReference type="AlphaFoldDB" id="K2SC75"/>
<organism evidence="2 3">
    <name type="scientific">Macrophomina phaseolina (strain MS6)</name>
    <name type="common">Charcoal rot fungus</name>
    <dbReference type="NCBI Taxonomy" id="1126212"/>
    <lineage>
        <taxon>Eukaryota</taxon>
        <taxon>Fungi</taxon>
        <taxon>Dikarya</taxon>
        <taxon>Ascomycota</taxon>
        <taxon>Pezizomycotina</taxon>
        <taxon>Dothideomycetes</taxon>
        <taxon>Dothideomycetes incertae sedis</taxon>
        <taxon>Botryosphaeriales</taxon>
        <taxon>Botryosphaeriaceae</taxon>
        <taxon>Macrophomina</taxon>
    </lineage>
</organism>
<comment type="caution">
    <text evidence="2">The sequence shown here is derived from an EMBL/GenBank/DDBJ whole genome shotgun (WGS) entry which is preliminary data.</text>
</comment>
<feature type="region of interest" description="Disordered" evidence="1">
    <location>
        <begin position="76"/>
        <end position="96"/>
    </location>
</feature>
<dbReference type="Proteomes" id="UP000007129">
    <property type="component" value="Unassembled WGS sequence"/>
</dbReference>
<dbReference type="EMBL" id="AHHD01000100">
    <property type="protein sequence ID" value="EKG19989.1"/>
    <property type="molecule type" value="Genomic_DNA"/>
</dbReference>
<name>K2SC75_MACPH</name>
<gene>
    <name evidence="2" type="ORF">MPH_02719</name>
</gene>
<protein>
    <submittedName>
        <fullName evidence="2">Uncharacterized protein</fullName>
    </submittedName>
</protein>
<sequence length="155" mass="17291">MHLFRQKGICDHVHDGPDGVATRNAILLPKSTPPRYAWLLRPGQWCMWRRFGPHRSGASCRPGLLGTWIPGHCTRSDVPLSSETETTSENEGARSRLSTRRMVFLYQSSEKGGLINMSSTTHIAMPAPKSLIFTPLPAIWPHPSIRPLPVSDLRS</sequence>